<proteinExistence type="predicted"/>
<dbReference type="Proteomes" id="UP000190367">
    <property type="component" value="Unassembled WGS sequence"/>
</dbReference>
<dbReference type="RefSeq" id="WP_078670575.1">
    <property type="nucleotide sequence ID" value="NZ_FUWZ01000003.1"/>
</dbReference>
<name>A0A1T4SPD6_9BACT</name>
<gene>
    <name evidence="1" type="ORF">SAMN04488128_103207</name>
</gene>
<organism evidence="1 2">
    <name type="scientific">Chitinophaga eiseniae</name>
    <dbReference type="NCBI Taxonomy" id="634771"/>
    <lineage>
        <taxon>Bacteria</taxon>
        <taxon>Pseudomonadati</taxon>
        <taxon>Bacteroidota</taxon>
        <taxon>Chitinophagia</taxon>
        <taxon>Chitinophagales</taxon>
        <taxon>Chitinophagaceae</taxon>
        <taxon>Chitinophaga</taxon>
    </lineage>
</organism>
<sequence length="128" mass="14603">MSTVTIIAGIPCKPFDRQKAESGAPVISRNALRLVDFYFFNTHDDQPLYGQLQGDYCPRRYTETGKYFTDGSDSEYDLFIMPTTTTMYCSVYLEDGRFITGNTLYETREQAESDLVDGSWVGEVKFNI</sequence>
<evidence type="ECO:0000313" key="2">
    <source>
        <dbReference type="Proteomes" id="UP000190367"/>
    </source>
</evidence>
<dbReference type="EMBL" id="FUWZ01000003">
    <property type="protein sequence ID" value="SKA30033.1"/>
    <property type="molecule type" value="Genomic_DNA"/>
</dbReference>
<protein>
    <submittedName>
        <fullName evidence="1">Uncharacterized protein</fullName>
    </submittedName>
</protein>
<dbReference type="AlphaFoldDB" id="A0A1T4SPD6"/>
<keyword evidence="2" id="KW-1185">Reference proteome</keyword>
<reference evidence="2" key="1">
    <citation type="submission" date="2017-02" db="EMBL/GenBank/DDBJ databases">
        <authorList>
            <person name="Varghese N."/>
            <person name="Submissions S."/>
        </authorList>
    </citation>
    <scope>NUCLEOTIDE SEQUENCE [LARGE SCALE GENOMIC DNA]</scope>
    <source>
        <strain evidence="2">DSM 22224</strain>
    </source>
</reference>
<accession>A0A1T4SPD6</accession>
<evidence type="ECO:0000313" key="1">
    <source>
        <dbReference type="EMBL" id="SKA30033.1"/>
    </source>
</evidence>